<dbReference type="InterPro" id="IPR048328">
    <property type="entry name" value="Dyp_perox_C"/>
</dbReference>
<dbReference type="PROSITE" id="PS51404">
    <property type="entry name" value="DYP_PEROXIDASE"/>
    <property type="match status" value="1"/>
</dbReference>
<evidence type="ECO:0000256" key="9">
    <source>
        <dbReference type="ARBA" id="ARBA00025737"/>
    </source>
</evidence>
<dbReference type="InterPro" id="IPR006313">
    <property type="entry name" value="EfeB/EfeN"/>
</dbReference>
<dbReference type="Pfam" id="PF04261">
    <property type="entry name" value="Dyp_perox_N"/>
    <property type="match status" value="1"/>
</dbReference>
<reference evidence="17" key="1">
    <citation type="submission" date="2019-11" db="EMBL/GenBank/DDBJ databases">
        <authorList>
            <person name="Feng L."/>
        </authorList>
    </citation>
    <scope>NUCLEOTIDE SEQUENCE</scope>
    <source>
        <strain evidence="17">AodontolyticusLFYP35</strain>
    </source>
</reference>
<comment type="subcellular location">
    <subcellularLocation>
        <location evidence="1">Cell envelope</location>
    </subcellularLocation>
</comment>
<dbReference type="NCBIfam" id="TIGR01412">
    <property type="entry name" value="tat_substr_1"/>
    <property type="match status" value="1"/>
</dbReference>
<evidence type="ECO:0000313" key="17">
    <source>
        <dbReference type="EMBL" id="VYS92121.1"/>
    </source>
</evidence>
<dbReference type="PANTHER" id="PTHR30521">
    <property type="entry name" value="DEFERROCHELATASE/PEROXIDASE"/>
    <property type="match status" value="1"/>
</dbReference>
<evidence type="ECO:0000256" key="1">
    <source>
        <dbReference type="ARBA" id="ARBA00004196"/>
    </source>
</evidence>
<keyword evidence="4 13" id="KW-0479">Metal-binding</keyword>
<evidence type="ECO:0000259" key="16">
    <source>
        <dbReference type="Pfam" id="PF20628"/>
    </source>
</evidence>
<evidence type="ECO:0000256" key="5">
    <source>
        <dbReference type="ARBA" id="ARBA00022729"/>
    </source>
</evidence>
<comment type="cofactor">
    <cofactor evidence="13">
        <name>heme b</name>
        <dbReference type="ChEBI" id="CHEBI:60344"/>
    </cofactor>
    <text evidence="13">Binds 1 heme b (iron(II)-protoporphyrin IX) group non-covalently per subunit.</text>
</comment>
<dbReference type="PANTHER" id="PTHR30521:SF4">
    <property type="entry name" value="DEFERROCHELATASE"/>
    <property type="match status" value="1"/>
</dbReference>
<evidence type="ECO:0000256" key="7">
    <source>
        <dbReference type="ARBA" id="ARBA00023004"/>
    </source>
</evidence>
<keyword evidence="5" id="KW-0732">Signal</keyword>
<evidence type="ECO:0000256" key="11">
    <source>
        <dbReference type="ARBA" id="ARBA00033775"/>
    </source>
</evidence>
<dbReference type="Pfam" id="PF20628">
    <property type="entry name" value="Dyp_perox_C"/>
    <property type="match status" value="1"/>
</dbReference>
<dbReference type="GO" id="GO:0046872">
    <property type="term" value="F:metal ion binding"/>
    <property type="evidence" value="ECO:0007669"/>
    <property type="project" value="UniProtKB-KW"/>
</dbReference>
<evidence type="ECO:0000256" key="4">
    <source>
        <dbReference type="ARBA" id="ARBA00022723"/>
    </source>
</evidence>
<dbReference type="SUPFAM" id="SSF54909">
    <property type="entry name" value="Dimeric alpha+beta barrel"/>
    <property type="match status" value="1"/>
</dbReference>
<evidence type="ECO:0000256" key="10">
    <source>
        <dbReference type="ARBA" id="ARBA00033771"/>
    </source>
</evidence>
<comment type="function">
    <text evidence="13">Involved in the recovery of exogenous heme iron. Extracts iron from heme while preserving the protoporphyrin ring intact.</text>
</comment>
<keyword evidence="2 13" id="KW-0575">Peroxidase</keyword>
<dbReference type="GO" id="GO:0033212">
    <property type="term" value="P:iron import into cell"/>
    <property type="evidence" value="ECO:0007669"/>
    <property type="project" value="InterPro"/>
</dbReference>
<evidence type="ECO:0000256" key="14">
    <source>
        <dbReference type="SAM" id="MobiDB-lite"/>
    </source>
</evidence>
<dbReference type="NCBIfam" id="TIGR01413">
    <property type="entry name" value="Dyp_perox_fam"/>
    <property type="match status" value="1"/>
</dbReference>
<dbReference type="PROSITE" id="PS51318">
    <property type="entry name" value="TAT"/>
    <property type="match status" value="1"/>
</dbReference>
<dbReference type="GO" id="GO:0004601">
    <property type="term" value="F:peroxidase activity"/>
    <property type="evidence" value="ECO:0007669"/>
    <property type="project" value="UniProtKB-KW"/>
</dbReference>
<dbReference type="GO" id="GO:0005829">
    <property type="term" value="C:cytosol"/>
    <property type="evidence" value="ECO:0007669"/>
    <property type="project" value="TreeGrafter"/>
</dbReference>
<evidence type="ECO:0000259" key="15">
    <source>
        <dbReference type="Pfam" id="PF04261"/>
    </source>
</evidence>
<evidence type="ECO:0000256" key="2">
    <source>
        <dbReference type="ARBA" id="ARBA00022559"/>
    </source>
</evidence>
<gene>
    <name evidence="17" type="primary">efeN</name>
    <name evidence="17" type="ORF">AOLFYP35_00839</name>
</gene>
<dbReference type="GO" id="GO:0030313">
    <property type="term" value="C:cell envelope"/>
    <property type="evidence" value="ECO:0007669"/>
    <property type="project" value="UniProtKB-SubCell"/>
</dbReference>
<dbReference type="EC" id="1.11.1.-" evidence="13"/>
<keyword evidence="7 13" id="KW-0408">Iron</keyword>
<keyword evidence="6 13" id="KW-0560">Oxidoreductase</keyword>
<dbReference type="EMBL" id="CACRSM010000002">
    <property type="protein sequence ID" value="VYS92121.1"/>
    <property type="molecule type" value="Genomic_DNA"/>
</dbReference>
<dbReference type="InterPro" id="IPR011008">
    <property type="entry name" value="Dimeric_a/b-barrel"/>
</dbReference>
<evidence type="ECO:0000256" key="12">
    <source>
        <dbReference type="ARBA" id="ARBA00048856"/>
    </source>
</evidence>
<evidence type="ECO:0000256" key="8">
    <source>
        <dbReference type="ARBA" id="ARBA00023239"/>
    </source>
</evidence>
<keyword evidence="3 13" id="KW-0349">Heme</keyword>
<evidence type="ECO:0000256" key="6">
    <source>
        <dbReference type="ARBA" id="ARBA00023002"/>
    </source>
</evidence>
<organism evidence="17">
    <name type="scientific">Schaalia odontolytica</name>
    <dbReference type="NCBI Taxonomy" id="1660"/>
    <lineage>
        <taxon>Bacteria</taxon>
        <taxon>Bacillati</taxon>
        <taxon>Actinomycetota</taxon>
        <taxon>Actinomycetes</taxon>
        <taxon>Actinomycetales</taxon>
        <taxon>Actinomycetaceae</taxon>
        <taxon>Schaalia</taxon>
    </lineage>
</organism>
<dbReference type="InterPro" id="IPR048327">
    <property type="entry name" value="Dyp_perox_N"/>
</dbReference>
<proteinExistence type="inferred from homology"/>
<dbReference type="GO" id="GO:0020037">
    <property type="term" value="F:heme binding"/>
    <property type="evidence" value="ECO:0007669"/>
    <property type="project" value="InterPro"/>
</dbReference>
<name>A0A6N2SIZ9_9ACTO</name>
<feature type="domain" description="Dyp-type peroxidase C-terminal" evidence="16">
    <location>
        <begin position="243"/>
        <end position="434"/>
    </location>
</feature>
<evidence type="ECO:0000256" key="3">
    <source>
        <dbReference type="ARBA" id="ARBA00022617"/>
    </source>
</evidence>
<feature type="region of interest" description="Disordered" evidence="14">
    <location>
        <begin position="1"/>
        <end position="21"/>
    </location>
</feature>
<feature type="domain" description="Dyp-type peroxidase N-terminal" evidence="15">
    <location>
        <begin position="73"/>
        <end position="231"/>
    </location>
</feature>
<comment type="catalytic activity">
    <reaction evidence="12">
        <text>heme b + 2 H(+) = protoporphyrin IX + Fe(2+)</text>
        <dbReference type="Rhea" id="RHEA:22584"/>
        <dbReference type="ChEBI" id="CHEBI:15378"/>
        <dbReference type="ChEBI" id="CHEBI:29033"/>
        <dbReference type="ChEBI" id="CHEBI:57306"/>
        <dbReference type="ChEBI" id="CHEBI:60344"/>
        <dbReference type="EC" id="4.98.1.1"/>
    </reaction>
    <physiologicalReaction direction="left-to-right" evidence="12">
        <dbReference type="Rhea" id="RHEA:22585"/>
    </physiologicalReaction>
</comment>
<dbReference type="InterPro" id="IPR006314">
    <property type="entry name" value="Dyp_peroxidase"/>
</dbReference>
<protein>
    <recommendedName>
        <fullName evidence="10 13">Deferrochelatase</fullName>
        <ecNumber evidence="13">1.11.1.-</ecNumber>
    </recommendedName>
    <alternativeName>
        <fullName evidence="11 13">Peroxidase EfeB</fullName>
    </alternativeName>
</protein>
<comment type="similarity">
    <text evidence="9 13">Belongs to the DyP-type peroxidase family.</text>
</comment>
<accession>A0A6N2SIZ9</accession>
<dbReference type="InterPro" id="IPR006311">
    <property type="entry name" value="TAT_signal"/>
</dbReference>
<dbReference type="GO" id="GO:0004325">
    <property type="term" value="F:ferrochelatase activity"/>
    <property type="evidence" value="ECO:0007669"/>
    <property type="project" value="UniProtKB-EC"/>
</dbReference>
<keyword evidence="8" id="KW-0456">Lyase</keyword>
<dbReference type="AlphaFoldDB" id="A0A6N2SIZ9"/>
<sequence>MTQHHETAENNGNADHEGTKEGLSRRQFLGLAGLGALTLGLGGGGGFALGRHAGDGIDSDVMKKTYEFRGEHQQGIITPAQQQMHTAAFDLTTTNRDTLIELLQDWTLAAERMTHGELVKDYTTTLTKAPADTGESMGLGPAGLTITFGVGKTLFIDDEGRDRFGLGDKLPVALRDGIPPMAAEKLDPKRGGGDLIIQACSEDPMVNLHALHNLTRIAFGRATMRWTQLGYGRTSSTSKSQETPRNLFGFKDGTSNIKAEDSQSELDKHLWIQAGDDQGSWAAGGSYMCVRKIKMMMEVWDELVLAEQEQIIGRDKIHGAPLSGGEEFTNPDFAKEGQQGNPTVGSSGLAIAPDSHVAMMNPNNNSGRRMLRRGYNYLEGVDYLGRLDAGLFFIAYVRNPAEGFIPVLAKMKSDQLTEYLQHLASGVYLMFPGVKETDTYVGQKLFE</sequence>
<evidence type="ECO:0000256" key="13">
    <source>
        <dbReference type="RuleBase" id="RU365017"/>
    </source>
</evidence>